<evidence type="ECO:0000256" key="1">
    <source>
        <dbReference type="ARBA" id="ARBA00022723"/>
    </source>
</evidence>
<sequence>MADTQNPLRGRGASDNPVNRFEGNYIDYDLDEETGEKPSPKTQLIPDHTKSVIAYNKSEDVGFNASINPYRGCEHGCIYCYARPYHEYLGYSSGLDFESKIVVKYDAPEILRKELSSKNWKPQVIAMSGVTDIYQPIERKLELTRGCLEVLAEFRNPVGMITKNHLITRDLDLLCELNEYQCVSVTVSVTSLDKDLTGVMEPRTSRPKKRLETIRKLADAGIPVGVNVAPIIPGLTDHECAEILEKAAMAGASFAGYTIVRLPYKVKDLFKEWLEQHFPDRKDKVLNKILDIRDGKLNNSEWGTRMKGEGNFARQISDLFKVQTKRLGLNESRRQLTTDHFIRSAGNQLNLFGG</sequence>
<dbReference type="SMART" id="SM00729">
    <property type="entry name" value="Elp3"/>
    <property type="match status" value="1"/>
</dbReference>
<dbReference type="InterPro" id="IPR058240">
    <property type="entry name" value="rSAM_sf"/>
</dbReference>
<dbReference type="PANTHER" id="PTHR43432">
    <property type="entry name" value="SLR0285 PROTEIN"/>
    <property type="match status" value="1"/>
</dbReference>
<dbReference type="AlphaFoldDB" id="A0A521BBJ4"/>
<dbReference type="Gene3D" id="3.80.30.30">
    <property type="match status" value="1"/>
</dbReference>
<dbReference type="SFLD" id="SFLDS00029">
    <property type="entry name" value="Radical_SAM"/>
    <property type="match status" value="1"/>
</dbReference>
<gene>
    <name evidence="6" type="ORF">SAMN06265219_102157</name>
</gene>
<evidence type="ECO:0000313" key="7">
    <source>
        <dbReference type="Proteomes" id="UP000317557"/>
    </source>
</evidence>
<evidence type="ECO:0000256" key="2">
    <source>
        <dbReference type="ARBA" id="ARBA00023004"/>
    </source>
</evidence>
<dbReference type="GO" id="GO:0046872">
    <property type="term" value="F:metal ion binding"/>
    <property type="evidence" value="ECO:0007669"/>
    <property type="project" value="UniProtKB-KW"/>
</dbReference>
<accession>A0A521BBJ4</accession>
<dbReference type="NCBIfam" id="NF033668">
    <property type="entry name" value="rSAM_PA0069"/>
    <property type="match status" value="1"/>
</dbReference>
<dbReference type="SUPFAM" id="SSF102114">
    <property type="entry name" value="Radical SAM enzymes"/>
    <property type="match status" value="1"/>
</dbReference>
<evidence type="ECO:0000256" key="4">
    <source>
        <dbReference type="SAM" id="MobiDB-lite"/>
    </source>
</evidence>
<dbReference type="SFLD" id="SFLDG01084">
    <property type="entry name" value="Uncharacterised_Radical_SAM_Su"/>
    <property type="match status" value="1"/>
</dbReference>
<reference evidence="6 7" key="1">
    <citation type="submission" date="2017-05" db="EMBL/GenBank/DDBJ databases">
        <authorList>
            <person name="Varghese N."/>
            <person name="Submissions S."/>
        </authorList>
    </citation>
    <scope>NUCLEOTIDE SEQUENCE [LARGE SCALE GENOMIC DNA]</scope>
    <source>
        <strain evidence="6 7">DSM 21985</strain>
    </source>
</reference>
<dbReference type="Pfam" id="PF04055">
    <property type="entry name" value="Radical_SAM"/>
    <property type="match status" value="1"/>
</dbReference>
<dbReference type="OrthoDB" id="9785699at2"/>
<dbReference type="Proteomes" id="UP000317557">
    <property type="component" value="Unassembled WGS sequence"/>
</dbReference>
<name>A0A521BBJ4_9BACT</name>
<keyword evidence="7" id="KW-1185">Reference proteome</keyword>
<dbReference type="EMBL" id="FXTP01000002">
    <property type="protein sequence ID" value="SMO44446.1"/>
    <property type="molecule type" value="Genomic_DNA"/>
</dbReference>
<proteinExistence type="predicted"/>
<dbReference type="InterPro" id="IPR006638">
    <property type="entry name" value="Elp3/MiaA/NifB-like_rSAM"/>
</dbReference>
<organism evidence="6 7">
    <name type="scientific">Gracilimonas mengyeensis</name>
    <dbReference type="NCBI Taxonomy" id="1302730"/>
    <lineage>
        <taxon>Bacteria</taxon>
        <taxon>Pseudomonadati</taxon>
        <taxon>Balneolota</taxon>
        <taxon>Balneolia</taxon>
        <taxon>Balneolales</taxon>
        <taxon>Balneolaceae</taxon>
        <taxon>Gracilimonas</taxon>
    </lineage>
</organism>
<keyword evidence="3" id="KW-0411">Iron-sulfur</keyword>
<feature type="region of interest" description="Disordered" evidence="4">
    <location>
        <begin position="1"/>
        <end position="22"/>
    </location>
</feature>
<dbReference type="RefSeq" id="WP_142453173.1">
    <property type="nucleotide sequence ID" value="NZ_FXTP01000002.1"/>
</dbReference>
<evidence type="ECO:0000313" key="6">
    <source>
        <dbReference type="EMBL" id="SMO44446.1"/>
    </source>
</evidence>
<dbReference type="InterPro" id="IPR040086">
    <property type="entry name" value="MJ0683-like"/>
</dbReference>
<evidence type="ECO:0000259" key="5">
    <source>
        <dbReference type="PROSITE" id="PS51918"/>
    </source>
</evidence>
<evidence type="ECO:0000256" key="3">
    <source>
        <dbReference type="ARBA" id="ARBA00023014"/>
    </source>
</evidence>
<keyword evidence="6" id="KW-0456">Lyase</keyword>
<keyword evidence="1" id="KW-0479">Metal-binding</keyword>
<dbReference type="CDD" id="cd01335">
    <property type="entry name" value="Radical_SAM"/>
    <property type="match status" value="1"/>
</dbReference>
<dbReference type="GO" id="GO:0016829">
    <property type="term" value="F:lyase activity"/>
    <property type="evidence" value="ECO:0007669"/>
    <property type="project" value="UniProtKB-KW"/>
</dbReference>
<dbReference type="PROSITE" id="PS51918">
    <property type="entry name" value="RADICAL_SAM"/>
    <property type="match status" value="1"/>
</dbReference>
<dbReference type="PANTHER" id="PTHR43432:SF3">
    <property type="entry name" value="SLR0285 PROTEIN"/>
    <property type="match status" value="1"/>
</dbReference>
<dbReference type="GO" id="GO:0051536">
    <property type="term" value="F:iron-sulfur cluster binding"/>
    <property type="evidence" value="ECO:0007669"/>
    <property type="project" value="UniProtKB-KW"/>
</dbReference>
<feature type="domain" description="Radical SAM core" evidence="5">
    <location>
        <begin position="59"/>
        <end position="296"/>
    </location>
</feature>
<keyword evidence="2" id="KW-0408">Iron</keyword>
<protein>
    <submittedName>
        <fullName evidence="6">DNA repair photolyase</fullName>
    </submittedName>
</protein>
<dbReference type="InterPro" id="IPR007197">
    <property type="entry name" value="rSAM"/>
</dbReference>